<dbReference type="VEuPathDB" id="FungiDB:F9C07_1146045"/>
<keyword evidence="2" id="KW-0812">Transmembrane</keyword>
<protein>
    <submittedName>
        <fullName evidence="3">Uncharacterized protein</fullName>
    </submittedName>
</protein>
<dbReference type="AlphaFoldDB" id="A0A7U2MSB7"/>
<name>A0A7U2MSB7_ASPFN</name>
<proteinExistence type="predicted"/>
<accession>A0A7U2MSB7</accession>
<gene>
    <name evidence="3" type="ORF">F9C07_1146045</name>
</gene>
<evidence type="ECO:0000313" key="3">
    <source>
        <dbReference type="EMBL" id="QRD88957.1"/>
    </source>
</evidence>
<keyword evidence="2" id="KW-1133">Transmembrane helix</keyword>
<evidence type="ECO:0000256" key="1">
    <source>
        <dbReference type="SAM" id="MobiDB-lite"/>
    </source>
</evidence>
<sequence length="162" mass="18099">MVLNESTEYKARTCRPSRASQLWKVLGAVVGYLLLVASCLILYFTNNSTPNGQRVVLELSTRRWRTCCPPNLQTFGPTEGVDKHSPRPDPGTHYEPGSRSSRMDDFLYCKGPCLPSFNLIPATQSQTSLYKTMPLSDSAVACGSISRNDNRRMKQASLTSWF</sequence>
<evidence type="ECO:0000256" key="2">
    <source>
        <dbReference type="SAM" id="Phobius"/>
    </source>
</evidence>
<feature type="region of interest" description="Disordered" evidence="1">
    <location>
        <begin position="73"/>
        <end position="99"/>
    </location>
</feature>
<feature type="compositionally biased region" description="Basic and acidic residues" evidence="1">
    <location>
        <begin position="80"/>
        <end position="92"/>
    </location>
</feature>
<organism evidence="3 4">
    <name type="scientific">Aspergillus flavus (strain ATCC 200026 / FGSC A1120 / IAM 13836 / NRRL 3357 / JCM 12722 / SRRC 167)</name>
    <dbReference type="NCBI Taxonomy" id="332952"/>
    <lineage>
        <taxon>Eukaryota</taxon>
        <taxon>Fungi</taxon>
        <taxon>Dikarya</taxon>
        <taxon>Ascomycota</taxon>
        <taxon>Pezizomycotina</taxon>
        <taxon>Eurotiomycetes</taxon>
        <taxon>Eurotiomycetidae</taxon>
        <taxon>Eurotiales</taxon>
        <taxon>Aspergillaceae</taxon>
        <taxon>Aspergillus</taxon>
        <taxon>Aspergillus subgen. Circumdati</taxon>
    </lineage>
</organism>
<dbReference type="Proteomes" id="UP000596276">
    <property type="component" value="Chromosome 1"/>
</dbReference>
<keyword evidence="4" id="KW-1185">Reference proteome</keyword>
<dbReference type="EMBL" id="CP044619">
    <property type="protein sequence ID" value="QRD88957.1"/>
    <property type="molecule type" value="Genomic_DNA"/>
</dbReference>
<feature type="transmembrane region" description="Helical" evidence="2">
    <location>
        <begin position="21"/>
        <end position="44"/>
    </location>
</feature>
<keyword evidence="2" id="KW-0472">Membrane</keyword>
<evidence type="ECO:0000313" key="4">
    <source>
        <dbReference type="Proteomes" id="UP000596276"/>
    </source>
</evidence>
<reference evidence="4" key="1">
    <citation type="journal article" date="2021" name="G3 (Bethesda)">
        <title>Chromosome assembled and annotated genome sequence of Aspergillus flavus NRRL 3357.</title>
        <authorList>
            <person name="Skerker J.M."/>
            <person name="Pianalto K.M."/>
            <person name="Mondo S.J."/>
            <person name="Yang K."/>
            <person name="Arkin A.P."/>
            <person name="Keller N.P."/>
            <person name="Grigoriev I.V."/>
            <person name="Louise Glass N.L."/>
        </authorList>
    </citation>
    <scope>NUCLEOTIDE SEQUENCE [LARGE SCALE GENOMIC DNA]</scope>
    <source>
        <strain evidence="4">ATCC 200026 / FGSC A1120 / IAM 13836 / NRRL 3357 / JCM 12722 / SRRC 167</strain>
    </source>
</reference>